<dbReference type="Proteomes" id="UP001283361">
    <property type="component" value="Unassembled WGS sequence"/>
</dbReference>
<dbReference type="EMBL" id="JAWDGP010005655">
    <property type="protein sequence ID" value="KAK3754630.1"/>
    <property type="molecule type" value="Genomic_DNA"/>
</dbReference>
<organism evidence="1 2">
    <name type="scientific">Elysia crispata</name>
    <name type="common">lettuce slug</name>
    <dbReference type="NCBI Taxonomy" id="231223"/>
    <lineage>
        <taxon>Eukaryota</taxon>
        <taxon>Metazoa</taxon>
        <taxon>Spiralia</taxon>
        <taxon>Lophotrochozoa</taxon>
        <taxon>Mollusca</taxon>
        <taxon>Gastropoda</taxon>
        <taxon>Heterobranchia</taxon>
        <taxon>Euthyneura</taxon>
        <taxon>Panpulmonata</taxon>
        <taxon>Sacoglossa</taxon>
        <taxon>Placobranchoidea</taxon>
        <taxon>Plakobranchidae</taxon>
        <taxon>Elysia</taxon>
    </lineage>
</organism>
<sequence length="94" mass="10481">MASIRPKLPVLFAVGSFCEFRKRFGMIKVALRKPSVVTWVSTKPPESAVGSGNSPHSPTKRLSAFLQWTSYSLRRLCFYFGFQKSLCDLTSGSC</sequence>
<protein>
    <submittedName>
        <fullName evidence="1">Uncharacterized protein</fullName>
    </submittedName>
</protein>
<evidence type="ECO:0000313" key="1">
    <source>
        <dbReference type="EMBL" id="KAK3754630.1"/>
    </source>
</evidence>
<dbReference type="AlphaFoldDB" id="A0AAE0YRR7"/>
<proteinExistence type="predicted"/>
<evidence type="ECO:0000313" key="2">
    <source>
        <dbReference type="Proteomes" id="UP001283361"/>
    </source>
</evidence>
<reference evidence="1" key="1">
    <citation type="journal article" date="2023" name="G3 (Bethesda)">
        <title>A reference genome for the long-term kleptoplast-retaining sea slug Elysia crispata morphotype clarki.</title>
        <authorList>
            <person name="Eastman K.E."/>
            <person name="Pendleton A.L."/>
            <person name="Shaikh M.A."/>
            <person name="Suttiyut T."/>
            <person name="Ogas R."/>
            <person name="Tomko P."/>
            <person name="Gavelis G."/>
            <person name="Widhalm J.R."/>
            <person name="Wisecaver J.H."/>
        </authorList>
    </citation>
    <scope>NUCLEOTIDE SEQUENCE</scope>
    <source>
        <strain evidence="1">ECLA1</strain>
    </source>
</reference>
<gene>
    <name evidence="1" type="ORF">RRG08_005576</name>
</gene>
<comment type="caution">
    <text evidence="1">The sequence shown here is derived from an EMBL/GenBank/DDBJ whole genome shotgun (WGS) entry which is preliminary data.</text>
</comment>
<accession>A0AAE0YRR7</accession>
<name>A0AAE0YRR7_9GAST</name>
<keyword evidence="2" id="KW-1185">Reference proteome</keyword>